<evidence type="ECO:0000313" key="7">
    <source>
        <dbReference type="Proteomes" id="UP000241171"/>
    </source>
</evidence>
<organism evidence="6 7">
    <name type="scientific">Jatropha leaf curl Gujarat virus</name>
    <dbReference type="NCBI Taxonomy" id="2169734"/>
    <lineage>
        <taxon>Viruses</taxon>
        <taxon>Monodnaviria</taxon>
        <taxon>Shotokuvirae</taxon>
        <taxon>Cressdnaviricota</taxon>
        <taxon>Repensiviricetes</taxon>
        <taxon>Geplafuvirales</taxon>
        <taxon>Geminiviridae</taxon>
        <taxon>Begomovirus</taxon>
        <taxon>Begomovirus jatrophagujaratense</taxon>
    </lineage>
</organism>
<proteinExistence type="inferred from homology"/>
<dbReference type="Pfam" id="PF01407">
    <property type="entry name" value="Gemini_AL3"/>
    <property type="match status" value="1"/>
</dbReference>
<reference evidence="6 7" key="1">
    <citation type="submission" date="2014-08" db="EMBL/GenBank/DDBJ databases">
        <title>Jatropha curcas leaf curl virus isolate Gujarat segment DNA-A complete sequence.</title>
        <authorList>
            <person name="Agarwal P."/>
            <person name="More P."/>
            <person name="Agarwal P.K."/>
        </authorList>
    </citation>
    <scope>NUCLEOTIDE SEQUENCE [LARGE SCALE GENOMIC DNA]</scope>
    <source>
        <strain evidence="6">Gujarat</strain>
    </source>
</reference>
<dbReference type="KEGG" id="vg:37619721"/>
<protein>
    <recommendedName>
        <fullName evidence="5">Replication enhancer</fullName>
        <shortName evidence="5">REn</shortName>
    </recommendedName>
</protein>
<gene>
    <name evidence="6" type="primary">C3</name>
</gene>
<evidence type="ECO:0000256" key="2">
    <source>
        <dbReference type="ARBA" id="ARBA00022581"/>
    </source>
</evidence>
<comment type="similarity">
    <text evidence="1 5">Belongs to the geminiviridae replication enhancer protein family.</text>
</comment>
<dbReference type="RefSeq" id="YP_009508301.1">
    <property type="nucleotide sequence ID" value="NC_038962.1"/>
</dbReference>
<dbReference type="InterPro" id="IPR000657">
    <property type="entry name" value="Gemini_AL3"/>
</dbReference>
<sequence length="134" mass="15835">MDSRTGELITAAQAMNGVYTWEVPNPLYFKIIDHSSRPFLMEHDIITVQIRFNHNLRKALGLHQCWMDFKIWTTLRPQTLRFLRVFRYQVLRYLDMLGVICINTVVRAVEHVLYSVLTGTESVEQSNLIKFKIY</sequence>
<dbReference type="Proteomes" id="UP000241171">
    <property type="component" value="Segment DNA A"/>
</dbReference>
<dbReference type="GO" id="GO:0016032">
    <property type="term" value="P:viral process"/>
    <property type="evidence" value="ECO:0007669"/>
    <property type="project" value="InterPro"/>
</dbReference>
<keyword evidence="7" id="KW-1185">Reference proteome</keyword>
<evidence type="ECO:0000256" key="4">
    <source>
        <dbReference type="ARBA" id="ARBA00025955"/>
    </source>
</evidence>
<evidence type="ECO:0000313" key="6">
    <source>
        <dbReference type="EMBL" id="AKF12283.1"/>
    </source>
</evidence>
<keyword evidence="2 5" id="KW-0945">Host-virus interaction</keyword>
<comment type="function">
    <text evidence="3">Increases viral DNA accumulation. Enhances infectivity and symptom expression.</text>
</comment>
<dbReference type="EMBL" id="KM411359">
    <property type="protein sequence ID" value="AKF12283.1"/>
    <property type="molecule type" value="Genomic_DNA"/>
</dbReference>
<evidence type="ECO:0000256" key="3">
    <source>
        <dbReference type="ARBA" id="ARBA00025603"/>
    </source>
</evidence>
<accession>A0A0U2A153</accession>
<dbReference type="PRINTS" id="PR00231">
    <property type="entry name" value="GEMCOATAL3"/>
</dbReference>
<comment type="subunit">
    <text evidence="4 5">Homooligomer. Interacts with the replication-associated protein (REP). Interacts with host proliferating cell nuclear antigen (PCNA). Interacts with host retinoblastoma-related protein 1 (RBR1), and may thereby deregulate the host cell cycle. Oligomerization and interaction with PCNA are necessary for optimal replication enhancement.</text>
</comment>
<evidence type="ECO:0000256" key="5">
    <source>
        <dbReference type="RuleBase" id="RU363029"/>
    </source>
</evidence>
<name>A0A0U2A153_9GEMI</name>
<evidence type="ECO:0000256" key="1">
    <source>
        <dbReference type="ARBA" id="ARBA00009424"/>
    </source>
</evidence>
<dbReference type="GeneID" id="37619721"/>